<feature type="domain" description="SpaA-like prealbumin fold" evidence="4">
    <location>
        <begin position="918"/>
        <end position="1011"/>
    </location>
</feature>
<dbReference type="Pfam" id="PF18483">
    <property type="entry name" value="Lectin_L-type_dom"/>
    <property type="match status" value="1"/>
</dbReference>
<protein>
    <recommendedName>
        <fullName evidence="4">SpaA-like prealbumin fold domain-containing protein</fullName>
    </recommendedName>
</protein>
<evidence type="ECO:0000256" key="2">
    <source>
        <dbReference type="ARBA" id="ARBA00022525"/>
    </source>
</evidence>
<feature type="domain" description="SpaA-like prealbumin fold" evidence="4">
    <location>
        <begin position="447"/>
        <end position="526"/>
    </location>
</feature>
<gene>
    <name evidence="5" type="ORF">ESZ54_08870</name>
</gene>
<evidence type="ECO:0000256" key="1">
    <source>
        <dbReference type="ARBA" id="ARBA00007257"/>
    </source>
</evidence>
<sequence>MVNRILGNLKYLIICLIGIFFLFISMNNVEAAVPPPPKEAQNALGFEISDFTIPDPKNHVVTNNARLSRAYSNVVEITQDVKYQYGVMWYKDTIDITKNFAFECYVYLGDKPHSKGGADGITVTFHNDPLKLNATGGSGQGMGAYPGPGPTNWQDYGVITKGVSFEADTYFNGGNDNYDVTLQADTRNQGHIGVVLLQKTFAEQRKRNHEAVGYINDSKKSLTDNTWRKLKVNWDSKNKQMNFALEGFNSIMYPIPNPQSLFGSSSIYWGMTGSTGAYHNSQHVALTKLPNEPAPKITKTVRNAEVGGPWGKQTVAKRRELVEYEIKITNSDKLNNIGPIKGAKFMDVLPPGLRFVSWELYNPDGTKTPLAKLHWDAMQTRGYMNYGKGSGFIHNVDDTYTFKIRAAVNDDAKPGIYKNVASVSGRNINSVGKIEDYANVQVDEYLGKIEIFKYGLNKKPLAGAVFDIVDLKTNQKVVSNATTNAQGIYLSPLLEMGMYNVIETKAPPGYVLPEKTKTMINIYRPGGVHRVEVFNGLPNSIKIVKEDGATGAKLAGAKFKITRMNGEVLAGPDKAITNAQGEFTLGGLRDDTYLVTEVTPPSGYENATTPSQNGYVSGGETKTFTFKNKRKTGKAKIIKVDNDNKQKRLPNAIFRILSAQTNGQTVEDTLKTNANGEVLSRDLPLGRYYVQETNAPPGYDLNSTMFPVDIVEGKISEVTVTNNIKPGSLNIIKVDKEVPTKKLAGAEFSIVRVNDGITTPAIPNKTTDANGLISLTQLKPGKYTVTEVKAPTGYDKANPASKQIEVLPSQSVSLQFENTRIKKGKVKIVKVDEATPTKFLAGATFKLTTTETGGTTVQDNLVTNTNGEIISNELPIGKYYLHETKAPNGYELNKSVYPVTIVDGQTVEVKVTNKRLVGNLTILKVDRDEPKKGLENAEFSVIMDNNGVPTPISPNKATNKDGRIELTNLTPGKYTVTEVKAPAGYEKDNPVSKTIEVKASETAKLQFENSKILGQIKLIKVDQSDQAKRLPGATFEFGKKQGTTLTVLETLVTDNKGEVLTKKYEPGTYFLRETKAPEGYEIVETALREITISGSGIQTVTFKNLEKQMVKVIHVRQSVLTPNVEVVIPKKGYVDFVSSSGSEEFSIIANSSIFDKPAEIKQDLFTSRIVNVSEDKITAKYRLPEYYQLVGSIVTNTDNNLGMEHYSGNTTKLNNNDVILDFNQSEEYWITYFIKPSIELKQSPNFYSWHNLMNDFGSFTPEK</sequence>
<dbReference type="SUPFAM" id="SSF117074">
    <property type="entry name" value="Hypothetical protein PA1324"/>
    <property type="match status" value="1"/>
</dbReference>
<feature type="domain" description="SpaA-like prealbumin fold" evidence="4">
    <location>
        <begin position="824"/>
        <end position="914"/>
    </location>
</feature>
<feature type="domain" description="SpaA-like prealbumin fold" evidence="4">
    <location>
        <begin position="540"/>
        <end position="628"/>
    </location>
</feature>
<reference evidence="5 6" key="1">
    <citation type="submission" date="2019-01" db="EMBL/GenBank/DDBJ databases">
        <title>Vagococcus silagei sp. nov. isolated from brewer's grain.</title>
        <authorList>
            <person name="Guu J.-R."/>
        </authorList>
    </citation>
    <scope>NUCLEOTIDE SEQUENCE [LARGE SCALE GENOMIC DNA]</scope>
    <source>
        <strain evidence="5 6">2B-2</strain>
    </source>
</reference>
<dbReference type="InterPro" id="IPR056573">
    <property type="entry name" value="Lectin_L-type_dom"/>
</dbReference>
<evidence type="ECO:0000313" key="5">
    <source>
        <dbReference type="EMBL" id="THB60694.1"/>
    </source>
</evidence>
<dbReference type="EMBL" id="SDGV01000018">
    <property type="protein sequence ID" value="THB60694.1"/>
    <property type="molecule type" value="Genomic_DNA"/>
</dbReference>
<dbReference type="SUPFAM" id="SSF49478">
    <property type="entry name" value="Cna protein B-type domain"/>
    <property type="match status" value="6"/>
</dbReference>
<keyword evidence="2" id="KW-0964">Secreted</keyword>
<dbReference type="PANTHER" id="PTHR36108">
    <property type="entry name" value="COLOSSIN-B-RELATED"/>
    <property type="match status" value="1"/>
</dbReference>
<dbReference type="Gene3D" id="2.60.40.10">
    <property type="entry name" value="Immunoglobulins"/>
    <property type="match status" value="7"/>
</dbReference>
<feature type="domain" description="SpaA-like prealbumin fold" evidence="4">
    <location>
        <begin position="633"/>
        <end position="723"/>
    </location>
</feature>
<dbReference type="PANTHER" id="PTHR36108:SF13">
    <property type="entry name" value="COLOSSIN-B-RELATED"/>
    <property type="match status" value="1"/>
</dbReference>
<feature type="domain" description="SpaA-like prealbumin fold" evidence="4">
    <location>
        <begin position="1014"/>
        <end position="1104"/>
    </location>
</feature>
<dbReference type="CDD" id="cd01951">
    <property type="entry name" value="lectin_L-type"/>
    <property type="match status" value="1"/>
</dbReference>
<dbReference type="Pfam" id="PF17802">
    <property type="entry name" value="SpaA"/>
    <property type="match status" value="7"/>
</dbReference>
<evidence type="ECO:0000259" key="4">
    <source>
        <dbReference type="Pfam" id="PF17802"/>
    </source>
</evidence>
<comment type="caution">
    <text evidence="5">The sequence shown here is derived from an EMBL/GenBank/DDBJ whole genome shotgun (WGS) entry which is preliminary data.</text>
</comment>
<keyword evidence="6" id="KW-1185">Reference proteome</keyword>
<dbReference type="Gene3D" id="2.60.120.200">
    <property type="match status" value="1"/>
</dbReference>
<proteinExistence type="inferred from homology"/>
<dbReference type="InterPro" id="IPR041033">
    <property type="entry name" value="SpaA_PFL_dom_1"/>
</dbReference>
<organism evidence="5 6">
    <name type="scientific">Vagococcus silagei</name>
    <dbReference type="NCBI Taxonomy" id="2508885"/>
    <lineage>
        <taxon>Bacteria</taxon>
        <taxon>Bacillati</taxon>
        <taxon>Bacillota</taxon>
        <taxon>Bacilli</taxon>
        <taxon>Lactobacillales</taxon>
        <taxon>Enterococcaceae</taxon>
        <taxon>Vagococcus</taxon>
    </lineage>
</organism>
<evidence type="ECO:0000313" key="6">
    <source>
        <dbReference type="Proteomes" id="UP000310506"/>
    </source>
</evidence>
<evidence type="ECO:0000256" key="3">
    <source>
        <dbReference type="ARBA" id="ARBA00022729"/>
    </source>
</evidence>
<dbReference type="SUPFAM" id="SSF49899">
    <property type="entry name" value="Concanavalin A-like lectins/glucanases"/>
    <property type="match status" value="1"/>
</dbReference>
<accession>A0A4S3B0T8</accession>
<dbReference type="AlphaFoldDB" id="A0A4S3B0T8"/>
<name>A0A4S3B0T8_9ENTE</name>
<comment type="similarity">
    <text evidence="1">Belongs to the serine-aspartate repeat-containing protein (SDr) family.</text>
</comment>
<feature type="domain" description="SpaA-like prealbumin fold" evidence="4">
    <location>
        <begin position="727"/>
        <end position="819"/>
    </location>
</feature>
<dbReference type="Proteomes" id="UP000310506">
    <property type="component" value="Unassembled WGS sequence"/>
</dbReference>
<keyword evidence="3" id="KW-0732">Signal</keyword>
<dbReference type="InterPro" id="IPR013320">
    <property type="entry name" value="ConA-like_dom_sf"/>
</dbReference>
<dbReference type="InterPro" id="IPR013783">
    <property type="entry name" value="Ig-like_fold"/>
</dbReference>